<reference evidence="1 2" key="1">
    <citation type="submission" date="2020-07" db="EMBL/GenBank/DDBJ databases">
        <title>Taxonomic proposal: Crassvirales, a new order of highly abundant and diverse bacterial viruses.</title>
        <authorList>
            <person name="Shkoporov A.N."/>
            <person name="Stockdale S.R."/>
            <person name="Guerin E."/>
            <person name="Ross R.P."/>
            <person name="Hill C."/>
        </authorList>
    </citation>
    <scope>NUCLEOTIDE SEQUENCE [LARGE SCALE GENOMIC DNA]</scope>
</reference>
<keyword evidence="2" id="KW-1185">Reference proteome</keyword>
<protein>
    <submittedName>
        <fullName evidence="1">Uncharacterized protein</fullName>
    </submittedName>
</protein>
<organism evidence="1 2">
    <name type="scientific">uncultured phage cr107_1</name>
    <dbReference type="NCBI Taxonomy" id="2772061"/>
    <lineage>
        <taxon>Viruses</taxon>
        <taxon>Duplodnaviria</taxon>
        <taxon>Heunggongvirae</taxon>
        <taxon>Uroviricota</taxon>
        <taxon>Caudoviricetes</taxon>
        <taxon>Crassvirales</taxon>
        <taxon>Intestiviridae</taxon>
        <taxon>Churivirinae</taxon>
        <taxon>Jahgtovirus</taxon>
        <taxon>Jahgtovirus intestinihominis</taxon>
    </lineage>
</organism>
<dbReference type="Proteomes" id="UP000593899">
    <property type="component" value="Segment"/>
</dbReference>
<dbReference type="GeneID" id="65128706"/>
<dbReference type="EMBL" id="MT774377">
    <property type="protein sequence ID" value="QOR58250.1"/>
    <property type="molecule type" value="Genomic_DNA"/>
</dbReference>
<dbReference type="RefSeq" id="YP_010110408.1">
    <property type="nucleotide sequence ID" value="NC_055870.1"/>
</dbReference>
<sequence>MKDIISAILACALASGSDVNLIDSIKEDYRKAFIKGEFNKAILEDLENLNVKGLNNLLEDILDGKYSIEDKIKAVEQWDSIMLSYIKYISDMRDSAKESYDKLLAKYEASKAPIYSVFYCSENHLVFLDKNDKLRKSFNGNAKTLYSGNSKGEARRICESFLKDCPDFYCVDYTKIYIISNCQFCFICFS</sequence>
<accession>A0A7M1RZ06</accession>
<evidence type="ECO:0000313" key="2">
    <source>
        <dbReference type="Proteomes" id="UP000593899"/>
    </source>
</evidence>
<name>A0A7M1RZ06_9CAUD</name>
<dbReference type="KEGG" id="vg:65128706"/>
<proteinExistence type="predicted"/>
<evidence type="ECO:0000313" key="1">
    <source>
        <dbReference type="EMBL" id="QOR58250.1"/>
    </source>
</evidence>